<name>A0A379MLG2_9MYCO</name>
<comment type="function">
    <text evidence="7">Thiol-specific peroxidase that catalyzes the reduction of hydrogen peroxide and organic hydroperoxides to water and alcohols, respectively. Plays a role in cell protection against oxidative stress by detoxifying peroxides.</text>
</comment>
<dbReference type="Pfam" id="PF10417">
    <property type="entry name" value="1-cysPrx_C"/>
    <property type="match status" value="1"/>
</dbReference>
<proteinExistence type="inferred from homology"/>
<comment type="similarity">
    <text evidence="6">Belongs to the peroxiredoxin family. Prx6 subfamily.</text>
</comment>
<dbReference type="EC" id="1.11.1.7" evidence="10"/>
<dbReference type="InterPro" id="IPR036249">
    <property type="entry name" value="Thioredoxin-like_sf"/>
</dbReference>
<dbReference type="InterPro" id="IPR019479">
    <property type="entry name" value="Peroxiredoxin_C"/>
</dbReference>
<dbReference type="GO" id="GO:0042744">
    <property type="term" value="P:hydrogen peroxide catabolic process"/>
    <property type="evidence" value="ECO:0007669"/>
    <property type="project" value="TreeGrafter"/>
</dbReference>
<keyword evidence="2 10" id="KW-0575">Peroxidase</keyword>
<dbReference type="AlphaFoldDB" id="A0A379MLG2"/>
<accession>A0A379MLG2</accession>
<dbReference type="Gene3D" id="3.30.1020.10">
    <property type="entry name" value="Antioxidant, Horf6, Chain A, domain2"/>
    <property type="match status" value="1"/>
</dbReference>
<dbReference type="Pfam" id="PF00578">
    <property type="entry name" value="AhpC-TSA"/>
    <property type="match status" value="1"/>
</dbReference>
<reference evidence="10 11" key="1">
    <citation type="submission" date="2018-06" db="EMBL/GenBank/DDBJ databases">
        <authorList>
            <consortium name="Pathogen Informatics"/>
            <person name="Doyle S."/>
        </authorList>
    </citation>
    <scope>NUCLEOTIDE SEQUENCE [LARGE SCALE GENOMIC DNA]</scope>
    <source>
        <strain evidence="10 11">NCTC10742</strain>
    </source>
</reference>
<dbReference type="EC" id="1.11.1.15" evidence="10"/>
<evidence type="ECO:0000256" key="7">
    <source>
        <dbReference type="ARBA" id="ARBA00037420"/>
    </source>
</evidence>
<dbReference type="Gene3D" id="3.40.30.10">
    <property type="entry name" value="Glutaredoxin"/>
    <property type="match status" value="1"/>
</dbReference>
<evidence type="ECO:0000256" key="2">
    <source>
        <dbReference type="ARBA" id="ARBA00022559"/>
    </source>
</evidence>
<dbReference type="PIRSF" id="PIRSF000239">
    <property type="entry name" value="AHPC"/>
    <property type="match status" value="1"/>
</dbReference>
<evidence type="ECO:0000313" key="10">
    <source>
        <dbReference type="EMBL" id="SUE32594.1"/>
    </source>
</evidence>
<protein>
    <submittedName>
        <fullName evidence="10">Peroxiredoxin</fullName>
        <ecNumber evidence="10">1.11.1.15</ecNumber>
        <ecNumber evidence="10">1.11.1.7</ecNumber>
    </submittedName>
</protein>
<evidence type="ECO:0000256" key="1">
    <source>
        <dbReference type="ARBA" id="ARBA00009796"/>
    </source>
</evidence>
<comment type="similarity">
    <text evidence="1">Belongs to the peroxiredoxin family. AhpC/Prx1 subfamily.</text>
</comment>
<evidence type="ECO:0000256" key="4">
    <source>
        <dbReference type="ARBA" id="ARBA00023002"/>
    </source>
</evidence>
<dbReference type="InterPro" id="IPR000866">
    <property type="entry name" value="AhpC/TSA"/>
</dbReference>
<dbReference type="InterPro" id="IPR024706">
    <property type="entry name" value="Peroxiredoxin_AhpC-typ"/>
</dbReference>
<keyword evidence="5" id="KW-0676">Redox-active center</keyword>
<evidence type="ECO:0000256" key="6">
    <source>
        <dbReference type="ARBA" id="ARBA00025719"/>
    </source>
</evidence>
<dbReference type="CDD" id="cd03016">
    <property type="entry name" value="PRX_1cys"/>
    <property type="match status" value="1"/>
</dbReference>
<keyword evidence="4 10" id="KW-0560">Oxidoreductase</keyword>
<keyword evidence="3" id="KW-0049">Antioxidant</keyword>
<dbReference type="PROSITE" id="PS51352">
    <property type="entry name" value="THIOREDOXIN_2"/>
    <property type="match status" value="1"/>
</dbReference>
<evidence type="ECO:0000313" key="11">
    <source>
        <dbReference type="Proteomes" id="UP000254291"/>
    </source>
</evidence>
<dbReference type="InterPro" id="IPR013766">
    <property type="entry name" value="Thioredoxin_domain"/>
</dbReference>
<dbReference type="GO" id="GO:0006979">
    <property type="term" value="P:response to oxidative stress"/>
    <property type="evidence" value="ECO:0007669"/>
    <property type="project" value="TreeGrafter"/>
</dbReference>
<sequence length="222" mass="23941">MSLQLGDTAPDFTADTTAGPISFHEWLGDSWGMLFSHPGDFTPVCTTELGAVARLKGEFDKRNVKLLGLSVDSVESHLAWEGDVGETQGCAVNFPMVADADRKVSELYEMIHPNASAAATVRSVFVIAPDKTVQLILTYPMSTGRNFDEILRAIDSLQLTAAHPVATPADWQPGQDVIIGLGVSDDDAAARFPGYRAVKPYLRLTEQPQPARVHADVPADAH</sequence>
<feature type="active site" description="Cysteine sulfenic acid (-SOH) intermediate; for peroxidase activity" evidence="8">
    <location>
        <position position="45"/>
    </location>
</feature>
<evidence type="ECO:0000256" key="8">
    <source>
        <dbReference type="PIRSR" id="PIRSR000239-1"/>
    </source>
</evidence>
<evidence type="ECO:0000259" key="9">
    <source>
        <dbReference type="PROSITE" id="PS51352"/>
    </source>
</evidence>
<feature type="domain" description="Thioredoxin" evidence="9">
    <location>
        <begin position="3"/>
        <end position="159"/>
    </location>
</feature>
<dbReference type="RefSeq" id="WP_115329217.1">
    <property type="nucleotide sequence ID" value="NZ_JACKST010000079.1"/>
</dbReference>
<dbReference type="InterPro" id="IPR050217">
    <property type="entry name" value="Peroxiredoxin"/>
</dbReference>
<dbReference type="GO" id="GO:0033554">
    <property type="term" value="P:cellular response to stress"/>
    <property type="evidence" value="ECO:0007669"/>
    <property type="project" value="TreeGrafter"/>
</dbReference>
<dbReference type="GO" id="GO:0008379">
    <property type="term" value="F:thioredoxin peroxidase activity"/>
    <property type="evidence" value="ECO:0007669"/>
    <property type="project" value="TreeGrafter"/>
</dbReference>
<evidence type="ECO:0000256" key="3">
    <source>
        <dbReference type="ARBA" id="ARBA00022862"/>
    </source>
</evidence>
<dbReference type="PANTHER" id="PTHR10681:SF128">
    <property type="entry name" value="THIOREDOXIN-DEPENDENT PEROXIDE REDUCTASE, MITOCHONDRIAL"/>
    <property type="match status" value="1"/>
</dbReference>
<organism evidence="10 11">
    <name type="scientific">Mycolicibacterium gilvum</name>
    <dbReference type="NCBI Taxonomy" id="1804"/>
    <lineage>
        <taxon>Bacteria</taxon>
        <taxon>Bacillati</taxon>
        <taxon>Actinomycetota</taxon>
        <taxon>Actinomycetes</taxon>
        <taxon>Mycobacteriales</taxon>
        <taxon>Mycobacteriaceae</taxon>
        <taxon>Mycolicibacterium</taxon>
    </lineage>
</organism>
<dbReference type="GO" id="GO:0140825">
    <property type="term" value="F:lactoperoxidase activity"/>
    <property type="evidence" value="ECO:0007669"/>
    <property type="project" value="UniProtKB-EC"/>
</dbReference>
<dbReference type="GO" id="GO:0005829">
    <property type="term" value="C:cytosol"/>
    <property type="evidence" value="ECO:0007669"/>
    <property type="project" value="TreeGrafter"/>
</dbReference>
<dbReference type="Proteomes" id="UP000254291">
    <property type="component" value="Unassembled WGS sequence"/>
</dbReference>
<gene>
    <name evidence="10" type="primary">prxU</name>
    <name evidence="10" type="ORF">NCTC10742_05958</name>
</gene>
<dbReference type="SUPFAM" id="SSF52833">
    <property type="entry name" value="Thioredoxin-like"/>
    <property type="match status" value="1"/>
</dbReference>
<dbReference type="GO" id="GO:0045454">
    <property type="term" value="P:cell redox homeostasis"/>
    <property type="evidence" value="ECO:0007669"/>
    <property type="project" value="TreeGrafter"/>
</dbReference>
<dbReference type="FunFam" id="3.30.1020.10:FF:000001">
    <property type="entry name" value="1-Cys peroxiredoxin"/>
    <property type="match status" value="1"/>
</dbReference>
<dbReference type="PANTHER" id="PTHR10681">
    <property type="entry name" value="THIOREDOXIN PEROXIDASE"/>
    <property type="match status" value="1"/>
</dbReference>
<dbReference type="FunFam" id="3.40.30.10:FF:000011">
    <property type="entry name" value="Peroxiredoxin PRX1"/>
    <property type="match status" value="1"/>
</dbReference>
<evidence type="ECO:0000256" key="5">
    <source>
        <dbReference type="ARBA" id="ARBA00023284"/>
    </source>
</evidence>
<dbReference type="EMBL" id="UGQM01000005">
    <property type="protein sequence ID" value="SUE32594.1"/>
    <property type="molecule type" value="Genomic_DNA"/>
</dbReference>
<dbReference type="InterPro" id="IPR045020">
    <property type="entry name" value="PRX_1cys"/>
</dbReference>